<dbReference type="InterPro" id="IPR004752">
    <property type="entry name" value="AmpG_permease/AT-1"/>
</dbReference>
<evidence type="ECO:0000313" key="8">
    <source>
        <dbReference type="Proteomes" id="UP000834458"/>
    </source>
</evidence>
<evidence type="ECO:0000256" key="2">
    <source>
        <dbReference type="ARBA" id="ARBA00022448"/>
    </source>
</evidence>
<evidence type="ECO:0000313" key="7">
    <source>
        <dbReference type="EMBL" id="CAB5690702.1"/>
    </source>
</evidence>
<sequence length="411" mass="43915">MSSTLRLATSSPTRTWATIAALYLAQSVPSYLLIMAVPAALRASGMSLTQVGLLSVLMLPLMLKFLWAPWVDRKSWGRLGHRRGWIVITQLSCCAAIAALAWVPPSSITALLVVGMVIALCIATQDIATDGYATSILHNQTQRATGNGIQAAAVAAGVLVGGMLSMQLFEHWGWQATLLLMAGLCLLPLLALPWMQETHAAAPPCMRAERPSILRLLRRPGIWAILLLAMSYRLSEGMVRSMESSYMLTKGLSLSQVGTLSGTAAVTAGLLGSVVAAWWLRRSSQLTVLLGLCVIRVGCYVLFGMHASGHLGGSEVLVVLALTLSMLRYMEMVALYALFMGASSQKQPGTDFSVFVCAELFTYMVSSMAGGAIAQQLSFTGLFAVATGLGVMSLVLTPTLLRKAQHGLMEH</sequence>
<evidence type="ECO:0000256" key="4">
    <source>
        <dbReference type="ARBA" id="ARBA00022989"/>
    </source>
</evidence>
<feature type="transmembrane region" description="Helical" evidence="6">
    <location>
        <begin position="379"/>
        <end position="401"/>
    </location>
</feature>
<organism evidence="7 8">
    <name type="scientific">Comamonas aquatica</name>
    <dbReference type="NCBI Taxonomy" id="225991"/>
    <lineage>
        <taxon>Bacteria</taxon>
        <taxon>Pseudomonadati</taxon>
        <taxon>Pseudomonadota</taxon>
        <taxon>Betaproteobacteria</taxon>
        <taxon>Burkholderiales</taxon>
        <taxon>Comamonadaceae</taxon>
        <taxon>Comamonas</taxon>
    </lineage>
</organism>
<dbReference type="RefSeq" id="WP_239231398.1">
    <property type="nucleotide sequence ID" value="NZ_CAHPSC010000025.1"/>
</dbReference>
<comment type="subcellular location">
    <subcellularLocation>
        <location evidence="1">Membrane</location>
        <topology evidence="1">Multi-pass membrane protein</topology>
    </subcellularLocation>
</comment>
<feature type="transmembrane region" description="Helical" evidence="6">
    <location>
        <begin position="83"/>
        <end position="102"/>
    </location>
</feature>
<feature type="transmembrane region" description="Helical" evidence="6">
    <location>
        <begin position="286"/>
        <end position="305"/>
    </location>
</feature>
<reference evidence="7" key="1">
    <citation type="submission" date="2020-05" db="EMBL/GenBank/DDBJ databases">
        <authorList>
            <person name="Delgado-Blas J."/>
        </authorList>
    </citation>
    <scope>NUCLEOTIDE SEQUENCE</scope>
    <source>
        <strain evidence="7">BB1454</strain>
    </source>
</reference>
<feature type="transmembrane region" description="Helical" evidence="6">
    <location>
        <begin position="149"/>
        <end position="168"/>
    </location>
</feature>
<evidence type="ECO:0000256" key="5">
    <source>
        <dbReference type="ARBA" id="ARBA00023136"/>
    </source>
</evidence>
<dbReference type="EMBL" id="CAHPSC010000025">
    <property type="protein sequence ID" value="CAB5690702.1"/>
    <property type="molecule type" value="Genomic_DNA"/>
</dbReference>
<protein>
    <submittedName>
        <fullName evidence="7">Muropeptide transporter</fullName>
    </submittedName>
</protein>
<dbReference type="InterPro" id="IPR011701">
    <property type="entry name" value="MFS"/>
</dbReference>
<keyword evidence="2" id="KW-0813">Transport</keyword>
<dbReference type="Gene3D" id="1.20.1250.20">
    <property type="entry name" value="MFS general substrate transporter like domains"/>
    <property type="match status" value="1"/>
</dbReference>
<dbReference type="GO" id="GO:0016020">
    <property type="term" value="C:membrane"/>
    <property type="evidence" value="ECO:0007669"/>
    <property type="project" value="UniProtKB-SubCell"/>
</dbReference>
<dbReference type="AlphaFoldDB" id="A0AA35D9E2"/>
<feature type="transmembrane region" description="Helical" evidence="6">
    <location>
        <begin position="216"/>
        <end position="234"/>
    </location>
</feature>
<feature type="transmembrane region" description="Helical" evidence="6">
    <location>
        <begin position="352"/>
        <end position="373"/>
    </location>
</feature>
<comment type="caution">
    <text evidence="7">The sequence shown here is derived from an EMBL/GenBank/DDBJ whole genome shotgun (WGS) entry which is preliminary data.</text>
</comment>
<accession>A0AA35D9E2</accession>
<feature type="transmembrane region" description="Helical" evidence="6">
    <location>
        <begin position="174"/>
        <end position="195"/>
    </location>
</feature>
<dbReference type="InterPro" id="IPR036259">
    <property type="entry name" value="MFS_trans_sf"/>
</dbReference>
<feature type="transmembrane region" description="Helical" evidence="6">
    <location>
        <begin position="53"/>
        <end position="71"/>
    </location>
</feature>
<gene>
    <name evidence="7" type="primary">ampG_2</name>
    <name evidence="7" type="ORF">GHA_02010</name>
</gene>
<proteinExistence type="predicted"/>
<dbReference type="Proteomes" id="UP000834458">
    <property type="component" value="Unassembled WGS sequence"/>
</dbReference>
<feature type="transmembrane region" description="Helical" evidence="6">
    <location>
        <begin position="108"/>
        <end position="128"/>
    </location>
</feature>
<keyword evidence="3 6" id="KW-0812">Transmembrane</keyword>
<evidence type="ECO:0000256" key="3">
    <source>
        <dbReference type="ARBA" id="ARBA00022692"/>
    </source>
</evidence>
<evidence type="ECO:0000256" key="6">
    <source>
        <dbReference type="SAM" id="Phobius"/>
    </source>
</evidence>
<keyword evidence="4 6" id="KW-1133">Transmembrane helix</keyword>
<name>A0AA35D9E2_9BURK</name>
<feature type="transmembrane region" description="Helical" evidence="6">
    <location>
        <begin position="254"/>
        <end position="279"/>
    </location>
</feature>
<dbReference type="GO" id="GO:0022857">
    <property type="term" value="F:transmembrane transporter activity"/>
    <property type="evidence" value="ECO:0007669"/>
    <property type="project" value="InterPro"/>
</dbReference>
<dbReference type="SUPFAM" id="SSF103473">
    <property type="entry name" value="MFS general substrate transporter"/>
    <property type="match status" value="1"/>
</dbReference>
<feature type="transmembrane region" description="Helical" evidence="6">
    <location>
        <begin position="317"/>
        <end position="340"/>
    </location>
</feature>
<dbReference type="Pfam" id="PF07690">
    <property type="entry name" value="MFS_1"/>
    <property type="match status" value="1"/>
</dbReference>
<evidence type="ECO:0000256" key="1">
    <source>
        <dbReference type="ARBA" id="ARBA00004141"/>
    </source>
</evidence>
<dbReference type="PANTHER" id="PTHR12778">
    <property type="entry name" value="SOLUTE CARRIER FAMILY 33 ACETYL-COA TRANSPORTER -RELATED"/>
    <property type="match status" value="1"/>
</dbReference>
<keyword evidence="5 6" id="KW-0472">Membrane</keyword>
<dbReference type="PANTHER" id="PTHR12778:SF10">
    <property type="entry name" value="MAJOR FACILITATOR SUPERFAMILY DOMAIN-CONTAINING PROTEIN 3"/>
    <property type="match status" value="1"/>
</dbReference>
<feature type="transmembrane region" description="Helical" evidence="6">
    <location>
        <begin position="21"/>
        <end position="41"/>
    </location>
</feature>